<dbReference type="AlphaFoldDB" id="A0A5M3YSL1"/>
<keyword evidence="3" id="KW-1185">Reference proteome</keyword>
<feature type="domain" description="Myb-like DNA-binding" evidence="1">
    <location>
        <begin position="14"/>
        <end position="61"/>
    </location>
</feature>
<protein>
    <recommendedName>
        <fullName evidence="1">Myb-like DNA-binding domain-containing protein</fullName>
    </recommendedName>
</protein>
<sequence>MSTVRRSKAMPTDGPTAKFLYTIIKQLDLKSIDWNLVASQLEISNGHAARMRYSRFRQQMEGITSTPRSSRPKKTPSKAKTGACKPDVEKGSVPAPSQPMVKQEPQMVPHEPKPYLKVDPYCQNFNLADIPHVSSQPQMASGPSSYPFMAPYPPFSHASGDLSMYTTSPAFPGPVIGFERPPAPQHIWAPVKSEMEGDDSMSDILIKIERPQDPGFGMGESDMASKEMPVMSSAPNVEDRMD</sequence>
<name>A0A5M3YSL1_ASPTE</name>
<dbReference type="OrthoDB" id="3944408at2759"/>
<dbReference type="Proteomes" id="UP000452235">
    <property type="component" value="Unassembled WGS sequence"/>
</dbReference>
<proteinExistence type="predicted"/>
<dbReference type="EMBL" id="BLJY01000004">
    <property type="protein sequence ID" value="GFF15748.1"/>
    <property type="molecule type" value="Genomic_DNA"/>
</dbReference>
<comment type="caution">
    <text evidence="2">The sequence shown here is derived from an EMBL/GenBank/DDBJ whole genome shotgun (WGS) entry which is preliminary data.</text>
</comment>
<dbReference type="Pfam" id="PF22980">
    <property type="entry name" value="Myb_DNA-bind_8"/>
    <property type="match status" value="1"/>
</dbReference>
<evidence type="ECO:0000259" key="1">
    <source>
        <dbReference type="Pfam" id="PF22980"/>
    </source>
</evidence>
<dbReference type="InterPro" id="IPR054505">
    <property type="entry name" value="Myb_DNA-bind_8"/>
</dbReference>
<evidence type="ECO:0000313" key="3">
    <source>
        <dbReference type="Proteomes" id="UP000452235"/>
    </source>
</evidence>
<dbReference type="VEuPathDB" id="FungiDB:ATEG_04870"/>
<accession>A0A5M3YSL1</accession>
<evidence type="ECO:0000313" key="2">
    <source>
        <dbReference type="EMBL" id="GFF15748.1"/>
    </source>
</evidence>
<reference evidence="2 3" key="1">
    <citation type="submission" date="2020-01" db="EMBL/GenBank/DDBJ databases">
        <title>Aspergillus terreus IFO 6365 whole genome shotgun sequence.</title>
        <authorList>
            <person name="Kanamasa S."/>
            <person name="Takahashi H."/>
        </authorList>
    </citation>
    <scope>NUCLEOTIDE SEQUENCE [LARGE SCALE GENOMIC DNA]</scope>
    <source>
        <strain evidence="2 3">IFO 6365</strain>
    </source>
</reference>
<gene>
    <name evidence="2" type="ORF">ATEIFO6365_0004086700</name>
</gene>
<organism evidence="2 3">
    <name type="scientific">Aspergillus terreus</name>
    <dbReference type="NCBI Taxonomy" id="33178"/>
    <lineage>
        <taxon>Eukaryota</taxon>
        <taxon>Fungi</taxon>
        <taxon>Dikarya</taxon>
        <taxon>Ascomycota</taxon>
        <taxon>Pezizomycotina</taxon>
        <taxon>Eurotiomycetes</taxon>
        <taxon>Eurotiomycetidae</taxon>
        <taxon>Eurotiales</taxon>
        <taxon>Aspergillaceae</taxon>
        <taxon>Aspergillus</taxon>
        <taxon>Aspergillus subgen. Circumdati</taxon>
    </lineage>
</organism>